<feature type="compositionally biased region" description="Acidic residues" evidence="1">
    <location>
        <begin position="273"/>
        <end position="283"/>
    </location>
</feature>
<evidence type="ECO:0000313" key="3">
    <source>
        <dbReference type="Proteomes" id="UP000663840"/>
    </source>
</evidence>
<dbReference type="SUPFAM" id="SSF55729">
    <property type="entry name" value="Acyl-CoA N-acyltransferases (Nat)"/>
    <property type="match status" value="1"/>
</dbReference>
<proteinExistence type="predicted"/>
<feature type="region of interest" description="Disordered" evidence="1">
    <location>
        <begin position="270"/>
        <end position="303"/>
    </location>
</feature>
<dbReference type="AlphaFoldDB" id="A0A8H2XQZ0"/>
<feature type="compositionally biased region" description="Acidic residues" evidence="1">
    <location>
        <begin position="293"/>
        <end position="303"/>
    </location>
</feature>
<organism evidence="2 3">
    <name type="scientific">Rhizoctonia solani</name>
    <dbReference type="NCBI Taxonomy" id="456999"/>
    <lineage>
        <taxon>Eukaryota</taxon>
        <taxon>Fungi</taxon>
        <taxon>Dikarya</taxon>
        <taxon>Basidiomycota</taxon>
        <taxon>Agaricomycotina</taxon>
        <taxon>Agaricomycetes</taxon>
        <taxon>Cantharellales</taxon>
        <taxon>Ceratobasidiaceae</taxon>
        <taxon>Rhizoctonia</taxon>
    </lineage>
</organism>
<gene>
    <name evidence="2" type="ORF">RDB_LOCUS69603</name>
</gene>
<accession>A0A8H2XQZ0</accession>
<dbReference type="Gene3D" id="3.40.630.30">
    <property type="match status" value="1"/>
</dbReference>
<reference evidence="2" key="1">
    <citation type="submission" date="2021-01" db="EMBL/GenBank/DDBJ databases">
        <authorList>
            <person name="Kaushik A."/>
        </authorList>
    </citation>
    <scope>NUCLEOTIDE SEQUENCE</scope>
    <source>
        <strain evidence="2">AG1-1A</strain>
    </source>
</reference>
<protein>
    <submittedName>
        <fullName evidence="2">Uncharacterized protein</fullName>
    </submittedName>
</protein>
<sequence>MGIGDFEFELLEEQGGNISSENFNQLLSQLKKRHSLDHIDQSTLGTALGELDIVYVVLRRGYLTQVDDEGKPLYTLVMNNNDVDYWLAGFGSLRFPNAARGDASAAEITVSLLSRARRIGGGRLLVQKLLQHAFDTLRIRRVTASIVCPIQPHHSAEQKRRILFDTKELCWVFEKFGFKFEGVSRGAVESPVAAEDGKPVWHDVHRLSVLLIDNFEQGTAPSLSSSPAISKEGPEQMLTKSPWETMIQRHEEEKSEMQSWTTESRLVVTVQEGYEEEEEDSDNETVQGASSDSEWELPDDFDS</sequence>
<dbReference type="Proteomes" id="UP000663840">
    <property type="component" value="Unassembled WGS sequence"/>
</dbReference>
<dbReference type="EMBL" id="CAJMWR010001782">
    <property type="protein sequence ID" value="CAE6434206.1"/>
    <property type="molecule type" value="Genomic_DNA"/>
</dbReference>
<comment type="caution">
    <text evidence="2">The sequence shown here is derived from an EMBL/GenBank/DDBJ whole genome shotgun (WGS) entry which is preliminary data.</text>
</comment>
<dbReference type="InterPro" id="IPR016181">
    <property type="entry name" value="Acyl_CoA_acyltransferase"/>
</dbReference>
<evidence type="ECO:0000313" key="2">
    <source>
        <dbReference type="EMBL" id="CAE6434206.1"/>
    </source>
</evidence>
<evidence type="ECO:0000256" key="1">
    <source>
        <dbReference type="SAM" id="MobiDB-lite"/>
    </source>
</evidence>
<name>A0A8H2XQZ0_9AGAM</name>